<keyword evidence="7" id="KW-1185">Reference proteome</keyword>
<feature type="binding site" evidence="3">
    <location>
        <position position="139"/>
    </location>
    <ligand>
        <name>Cu cation</name>
        <dbReference type="ChEBI" id="CHEBI:23378"/>
    </ligand>
</feature>
<evidence type="ECO:0000259" key="5">
    <source>
        <dbReference type="PROSITE" id="PS51352"/>
    </source>
</evidence>
<dbReference type="PANTHER" id="PTHR12151">
    <property type="entry name" value="ELECTRON TRANSPORT PROTIN SCO1/SENC FAMILY MEMBER"/>
    <property type="match status" value="1"/>
</dbReference>
<feature type="binding site" evidence="3">
    <location>
        <position position="135"/>
    </location>
    <ligand>
        <name>Cu cation</name>
        <dbReference type="ChEBI" id="CHEBI:23378"/>
    </ligand>
</feature>
<gene>
    <name evidence="6" type="ORF">JM93_01454</name>
</gene>
<accession>A0A562TA38</accession>
<sequence length="296" mass="31906">MKRFLLGAVLLIGATCTAGWALAKLRAEPEIDSASAAVAHLLALPSCEIHQARSEKALDRAAIESKMNARRDAMSTALPGFAEMSAHGPSPVTPDAPFPIALKAEFDLVDQYGKRRTEQEFLGQTYAVFFGYASCEAICSAVLPDIANAMDQLAAAGHDIETVMISVDPERDTPDAMGANLAKWHPNLTGLTGSPEQLEAARRLFQVAVSEVGKDDIGEPIYAHGSLIYLVGPDGTLQTILPPVFAPEHLAKVIKGYIERSQTENRKDTRGNIRVCRLSARPLLLGRTDPCPSHRP</sequence>
<organism evidence="6 7">
    <name type="scientific">Roseibium hamelinense</name>
    <dbReference type="NCBI Taxonomy" id="150831"/>
    <lineage>
        <taxon>Bacteria</taxon>
        <taxon>Pseudomonadati</taxon>
        <taxon>Pseudomonadota</taxon>
        <taxon>Alphaproteobacteria</taxon>
        <taxon>Hyphomicrobiales</taxon>
        <taxon>Stappiaceae</taxon>
        <taxon>Roseibium</taxon>
    </lineage>
</organism>
<dbReference type="Gene3D" id="3.40.30.10">
    <property type="entry name" value="Glutaredoxin"/>
    <property type="match status" value="1"/>
</dbReference>
<keyword evidence="4" id="KW-1015">Disulfide bond</keyword>
<proteinExistence type="inferred from homology"/>
<dbReference type="PROSITE" id="PS51352">
    <property type="entry name" value="THIOREDOXIN_2"/>
    <property type="match status" value="1"/>
</dbReference>
<evidence type="ECO:0000313" key="7">
    <source>
        <dbReference type="Proteomes" id="UP000320593"/>
    </source>
</evidence>
<dbReference type="SUPFAM" id="SSF52833">
    <property type="entry name" value="Thioredoxin-like"/>
    <property type="match status" value="1"/>
</dbReference>
<dbReference type="GO" id="GO:0046872">
    <property type="term" value="F:metal ion binding"/>
    <property type="evidence" value="ECO:0007669"/>
    <property type="project" value="UniProtKB-KW"/>
</dbReference>
<keyword evidence="2 3" id="KW-0186">Copper</keyword>
<dbReference type="Proteomes" id="UP000320593">
    <property type="component" value="Unassembled WGS sequence"/>
</dbReference>
<dbReference type="AlphaFoldDB" id="A0A562TA38"/>
<feature type="binding site" evidence="3">
    <location>
        <position position="224"/>
    </location>
    <ligand>
        <name>Cu cation</name>
        <dbReference type="ChEBI" id="CHEBI:23378"/>
    </ligand>
</feature>
<comment type="similarity">
    <text evidence="1">Belongs to the SCO1/2 family.</text>
</comment>
<evidence type="ECO:0000313" key="6">
    <source>
        <dbReference type="EMBL" id="TWI90472.1"/>
    </source>
</evidence>
<protein>
    <submittedName>
        <fullName evidence="6">Cytochrome oxidase Cu insertion factor (SCO1/SenC/PrrC family)</fullName>
    </submittedName>
</protein>
<dbReference type="PANTHER" id="PTHR12151:SF25">
    <property type="entry name" value="LINALOOL DEHYDRATASE_ISOMERASE DOMAIN-CONTAINING PROTEIN"/>
    <property type="match status" value="1"/>
</dbReference>
<evidence type="ECO:0000256" key="3">
    <source>
        <dbReference type="PIRSR" id="PIRSR603782-1"/>
    </source>
</evidence>
<reference evidence="6 7" key="1">
    <citation type="submission" date="2019-07" db="EMBL/GenBank/DDBJ databases">
        <title>Genomic Encyclopedia of Archaeal and Bacterial Type Strains, Phase II (KMG-II): from individual species to whole genera.</title>
        <authorList>
            <person name="Goeker M."/>
        </authorList>
    </citation>
    <scope>NUCLEOTIDE SEQUENCE [LARGE SCALE GENOMIC DNA]</scope>
    <source>
        <strain evidence="6 7">ATCC BAA-252</strain>
    </source>
</reference>
<feature type="domain" description="Thioredoxin" evidence="5">
    <location>
        <begin position="72"/>
        <end position="259"/>
    </location>
</feature>
<dbReference type="EMBL" id="VLLF01000002">
    <property type="protein sequence ID" value="TWI90472.1"/>
    <property type="molecule type" value="Genomic_DNA"/>
</dbReference>
<dbReference type="CDD" id="cd02968">
    <property type="entry name" value="SCO"/>
    <property type="match status" value="1"/>
</dbReference>
<keyword evidence="3" id="KW-0479">Metal-binding</keyword>
<dbReference type="Pfam" id="PF02630">
    <property type="entry name" value="SCO1-SenC"/>
    <property type="match status" value="1"/>
</dbReference>
<feature type="disulfide bond" description="Redox-active" evidence="4">
    <location>
        <begin position="135"/>
        <end position="139"/>
    </location>
</feature>
<dbReference type="InterPro" id="IPR013766">
    <property type="entry name" value="Thioredoxin_domain"/>
</dbReference>
<evidence type="ECO:0000256" key="2">
    <source>
        <dbReference type="ARBA" id="ARBA00023008"/>
    </source>
</evidence>
<dbReference type="InterPro" id="IPR003782">
    <property type="entry name" value="SCO1/SenC"/>
</dbReference>
<evidence type="ECO:0000256" key="4">
    <source>
        <dbReference type="PIRSR" id="PIRSR603782-2"/>
    </source>
</evidence>
<name>A0A562TA38_9HYPH</name>
<evidence type="ECO:0000256" key="1">
    <source>
        <dbReference type="ARBA" id="ARBA00010996"/>
    </source>
</evidence>
<comment type="caution">
    <text evidence="6">The sequence shown here is derived from an EMBL/GenBank/DDBJ whole genome shotgun (WGS) entry which is preliminary data.</text>
</comment>
<dbReference type="RefSeq" id="WP_170230566.1">
    <property type="nucleotide sequence ID" value="NZ_SMLY01000085.1"/>
</dbReference>
<dbReference type="InterPro" id="IPR036249">
    <property type="entry name" value="Thioredoxin-like_sf"/>
</dbReference>